<protein>
    <submittedName>
        <fullName evidence="1">Uncharacterized protein</fullName>
    </submittedName>
</protein>
<name>A0A4R8CL82_9ACTN</name>
<evidence type="ECO:0000313" key="2">
    <source>
        <dbReference type="Proteomes" id="UP000295146"/>
    </source>
</evidence>
<accession>A0A4R8CL82</accession>
<organism evidence="1 2">
    <name type="scientific">Kribbella pratensis</name>
    <dbReference type="NCBI Taxonomy" id="2512112"/>
    <lineage>
        <taxon>Bacteria</taxon>
        <taxon>Bacillati</taxon>
        <taxon>Actinomycetota</taxon>
        <taxon>Actinomycetes</taxon>
        <taxon>Propionibacteriales</taxon>
        <taxon>Kribbellaceae</taxon>
        <taxon>Kribbella</taxon>
    </lineage>
</organism>
<reference evidence="1 2" key="1">
    <citation type="submission" date="2019-03" db="EMBL/GenBank/DDBJ databases">
        <title>Genomic Encyclopedia of Type Strains, Phase III (KMG-III): the genomes of soil and plant-associated and newly described type strains.</title>
        <authorList>
            <person name="Whitman W."/>
        </authorList>
    </citation>
    <scope>NUCLEOTIDE SEQUENCE [LARGE SCALE GENOMIC DNA]</scope>
    <source>
        <strain evidence="1 2">VKM Ac-2573</strain>
    </source>
</reference>
<gene>
    <name evidence="1" type="ORF">EV653_1951</name>
</gene>
<proteinExistence type="predicted"/>
<comment type="caution">
    <text evidence="1">The sequence shown here is derived from an EMBL/GenBank/DDBJ whole genome shotgun (WGS) entry which is preliminary data.</text>
</comment>
<sequence>MRQKMNLWFLSDPERLLERRKEITDAGDQPFGVPDAASDFVAFPSHTRTVPRPSPPLPATN</sequence>
<dbReference type="EMBL" id="SODP01000001">
    <property type="protein sequence ID" value="TDW76791.1"/>
    <property type="molecule type" value="Genomic_DNA"/>
</dbReference>
<dbReference type="Proteomes" id="UP000295146">
    <property type="component" value="Unassembled WGS sequence"/>
</dbReference>
<dbReference type="AlphaFoldDB" id="A0A4R8CL82"/>
<evidence type="ECO:0000313" key="1">
    <source>
        <dbReference type="EMBL" id="TDW76791.1"/>
    </source>
</evidence>
<keyword evidence="2" id="KW-1185">Reference proteome</keyword>